<feature type="region of interest" description="Disordered" evidence="4">
    <location>
        <begin position="645"/>
        <end position="789"/>
    </location>
</feature>
<dbReference type="CDD" id="cd00167">
    <property type="entry name" value="SANT"/>
    <property type="match status" value="1"/>
</dbReference>
<dbReference type="GO" id="GO:0005634">
    <property type="term" value="C:nucleus"/>
    <property type="evidence" value="ECO:0007669"/>
    <property type="project" value="UniProtKB-SubCell"/>
</dbReference>
<dbReference type="Gene3D" id="1.10.10.60">
    <property type="entry name" value="Homeodomain-like"/>
    <property type="match status" value="1"/>
</dbReference>
<feature type="compositionally biased region" description="Pro residues" evidence="4">
    <location>
        <begin position="38"/>
        <end position="54"/>
    </location>
</feature>
<reference evidence="7 8" key="1">
    <citation type="submission" date="2013-05" db="EMBL/GenBank/DDBJ databases">
        <title>Drechslerella stenobrocha genome reveals carnivorous origination and mechanical trapping mechanism of predatory fungi.</title>
        <authorList>
            <person name="Liu X."/>
            <person name="Zhang W."/>
            <person name="Liu K."/>
        </authorList>
    </citation>
    <scope>NUCLEOTIDE SEQUENCE [LARGE SCALE GENOMIC DNA]</scope>
    <source>
        <strain evidence="7 8">248</strain>
    </source>
</reference>
<dbReference type="SUPFAM" id="SSF46689">
    <property type="entry name" value="Homeodomain-like"/>
    <property type="match status" value="1"/>
</dbReference>
<dbReference type="PROSITE" id="PS51294">
    <property type="entry name" value="HTH_MYB"/>
    <property type="match status" value="1"/>
</dbReference>
<feature type="compositionally biased region" description="Basic residues" evidence="4">
    <location>
        <begin position="527"/>
        <end position="539"/>
    </location>
</feature>
<dbReference type="Pfam" id="PF00249">
    <property type="entry name" value="Myb_DNA-binding"/>
    <property type="match status" value="1"/>
</dbReference>
<feature type="compositionally biased region" description="Basic and acidic residues" evidence="4">
    <location>
        <begin position="73"/>
        <end position="86"/>
    </location>
</feature>
<dbReference type="InterPro" id="IPR009057">
    <property type="entry name" value="Homeodomain-like_sf"/>
</dbReference>
<feature type="compositionally biased region" description="Low complexity" evidence="4">
    <location>
        <begin position="28"/>
        <end position="37"/>
    </location>
</feature>
<dbReference type="SMART" id="SM00717">
    <property type="entry name" value="SANT"/>
    <property type="match status" value="2"/>
</dbReference>
<dbReference type="EMBL" id="KI966423">
    <property type="protein sequence ID" value="EWC45912.1"/>
    <property type="molecule type" value="Genomic_DNA"/>
</dbReference>
<feature type="domain" description="Myb-like" evidence="5">
    <location>
        <begin position="360"/>
        <end position="409"/>
    </location>
</feature>
<organism evidence="7 8">
    <name type="scientific">Drechslerella stenobrocha 248</name>
    <dbReference type="NCBI Taxonomy" id="1043628"/>
    <lineage>
        <taxon>Eukaryota</taxon>
        <taxon>Fungi</taxon>
        <taxon>Dikarya</taxon>
        <taxon>Ascomycota</taxon>
        <taxon>Pezizomycotina</taxon>
        <taxon>Orbiliomycetes</taxon>
        <taxon>Orbiliales</taxon>
        <taxon>Orbiliaceae</taxon>
        <taxon>Drechslerella</taxon>
    </lineage>
</organism>
<dbReference type="GO" id="GO:0003700">
    <property type="term" value="F:DNA-binding transcription factor activity"/>
    <property type="evidence" value="ECO:0007669"/>
    <property type="project" value="TreeGrafter"/>
</dbReference>
<keyword evidence="8" id="KW-1185">Reference proteome</keyword>
<evidence type="ECO:0000256" key="2">
    <source>
        <dbReference type="ARBA" id="ARBA00023125"/>
    </source>
</evidence>
<evidence type="ECO:0000313" key="8">
    <source>
        <dbReference type="Proteomes" id="UP000024837"/>
    </source>
</evidence>
<dbReference type="Proteomes" id="UP000024837">
    <property type="component" value="Unassembled WGS sequence"/>
</dbReference>
<dbReference type="InterPro" id="IPR001005">
    <property type="entry name" value="SANT/Myb"/>
</dbReference>
<dbReference type="InterPro" id="IPR017930">
    <property type="entry name" value="Myb_dom"/>
</dbReference>
<sequence>MLALGKVWGYIGGSQSIIEPVPYTEIQSPQSVSGPPVTSSPPTPPHRPSEPQPRSPTAGAMAGSARKAGQSDNRQEVRKHQKKPSEQKSPTANDTLPRIQVVGVQCPIEGGDGGVHGVNGDIGRKRKRGEESERSAKKRKGEHHDEEAAVLNNLISPTGNATGEDAERGRRKGSPPDEVVEREEAYRTPRSAQKTNKRKTYKDRPRTPRNQELSGETSPPPEEEAARLPDLSSERGRRRTTKAKGKDKGLPVSSKDAPAQEATENTRPAITPKARGRRPREVAPPLGGYHKGPYTTSENETIATVVQRYCAVQDPRLSRADFAREIWKADWHTTNFWDILTAELPNRQRGSLYEHVKRSYNNFSRGVWTAGEDQKLAQLVQQKGTKWAVIGPAMERMPKDCKDRWKNYVICGGSQQKSVWNADEKEQLAKVMDEMLTTIVAKAEQEGSTWLAPPDTGDAEARAKWLENEKVHHREELDWGVVSEKMGHTRSRLQCLVKAKRMWDNSAPIKERTRKPVEGGDIAARNTAKKGTKSAKKKKPELQEGEERTPQKLDAASKMKIGDFFFIMQQISILGYSDLASIDWHKITDADRVKHFTAEQLRVGFERYVADKDCAQMDLRVFTKQQLNDMKDLPVAIRSARYQPAVANGEPSTPQQAQQGLSVNVVSPPTPKPSDSRSMAKKPSTPTHLRSPAEPTSRPEARVRSTKKKKSEGESAGKELSGGEGKKSPTKKFKSAEIIEDSDEAAEYEDYVIEEGGGWGVDDSAREADDEMGESATIGRVARKGPHRR</sequence>
<feature type="compositionally biased region" description="Polar residues" evidence="4">
    <location>
        <begin position="650"/>
        <end position="667"/>
    </location>
</feature>
<dbReference type="PROSITE" id="PS50090">
    <property type="entry name" value="MYB_LIKE"/>
    <property type="match status" value="1"/>
</dbReference>
<feature type="compositionally biased region" description="Acidic residues" evidence="4">
    <location>
        <begin position="738"/>
        <end position="753"/>
    </location>
</feature>
<keyword evidence="2" id="KW-0238">DNA-binding</keyword>
<evidence type="ECO:0000256" key="3">
    <source>
        <dbReference type="ARBA" id="ARBA00023242"/>
    </source>
</evidence>
<evidence type="ECO:0000256" key="4">
    <source>
        <dbReference type="SAM" id="MobiDB-lite"/>
    </source>
</evidence>
<comment type="subcellular location">
    <subcellularLocation>
        <location evidence="1">Nucleus</location>
    </subcellularLocation>
</comment>
<dbReference type="OrthoDB" id="39591at2759"/>
<evidence type="ECO:0008006" key="9">
    <source>
        <dbReference type="Google" id="ProtNLM"/>
    </source>
</evidence>
<keyword evidence="3" id="KW-0539">Nucleus</keyword>
<evidence type="ECO:0000313" key="7">
    <source>
        <dbReference type="EMBL" id="EWC45912.1"/>
    </source>
</evidence>
<accession>W7I0A5</accession>
<dbReference type="AlphaFoldDB" id="W7I0A5"/>
<evidence type="ECO:0000256" key="1">
    <source>
        <dbReference type="ARBA" id="ARBA00004123"/>
    </source>
</evidence>
<proteinExistence type="predicted"/>
<name>W7I0A5_9PEZI</name>
<protein>
    <recommendedName>
        <fullName evidence="9">DNA-binding protein REB1</fullName>
    </recommendedName>
</protein>
<feature type="region of interest" description="Disordered" evidence="4">
    <location>
        <begin position="513"/>
        <end position="552"/>
    </location>
</feature>
<dbReference type="PANTHER" id="PTHR46380:SF2">
    <property type="entry name" value="CYCLIN-D-BINDING MYB-LIKE TRANSCRIPTION FACTOR 1"/>
    <property type="match status" value="1"/>
</dbReference>
<feature type="compositionally biased region" description="Basic and acidic residues" evidence="4">
    <location>
        <begin position="540"/>
        <end position="552"/>
    </location>
</feature>
<dbReference type="InterPro" id="IPR051651">
    <property type="entry name" value="DMTF1_DNA-bind_reg"/>
</dbReference>
<feature type="compositionally biased region" description="Basic and acidic residues" evidence="4">
    <location>
        <begin position="224"/>
        <end position="235"/>
    </location>
</feature>
<dbReference type="PANTHER" id="PTHR46380">
    <property type="entry name" value="CYCLIN-D-BINDING MYB-LIKE TRANSCRIPTION FACTOR 1"/>
    <property type="match status" value="1"/>
</dbReference>
<feature type="region of interest" description="Disordered" evidence="4">
    <location>
        <begin position="18"/>
        <end position="295"/>
    </location>
</feature>
<evidence type="ECO:0000259" key="6">
    <source>
        <dbReference type="PROSITE" id="PS51294"/>
    </source>
</evidence>
<dbReference type="GO" id="GO:0000976">
    <property type="term" value="F:transcription cis-regulatory region binding"/>
    <property type="evidence" value="ECO:0007669"/>
    <property type="project" value="TreeGrafter"/>
</dbReference>
<feature type="domain" description="HTH myb-type" evidence="6">
    <location>
        <begin position="365"/>
        <end position="413"/>
    </location>
</feature>
<feature type="compositionally biased region" description="Polar residues" evidence="4">
    <location>
        <begin position="208"/>
        <end position="217"/>
    </location>
</feature>
<dbReference type="HOGENOM" id="CLU_355655_0_0_1"/>
<evidence type="ECO:0000259" key="5">
    <source>
        <dbReference type="PROSITE" id="PS50090"/>
    </source>
</evidence>
<gene>
    <name evidence="7" type="ORF">DRE_04919</name>
</gene>